<dbReference type="Pfam" id="PF14420">
    <property type="entry name" value="Clr5"/>
    <property type="match status" value="1"/>
</dbReference>
<dbReference type="PANTHER" id="PTHR38788">
    <property type="entry name" value="CLR5 DOMAIN-CONTAINING PROTEIN"/>
    <property type="match status" value="1"/>
</dbReference>
<feature type="region of interest" description="Disordered" evidence="1">
    <location>
        <begin position="1"/>
        <end position="20"/>
    </location>
</feature>
<protein>
    <recommendedName>
        <fullName evidence="2">Clr5 domain-containing protein</fullName>
    </recommendedName>
</protein>
<proteinExistence type="predicted"/>
<name>A0A9P4V4Q7_9PLEO</name>
<dbReference type="PROSITE" id="PS50890">
    <property type="entry name" value="PUA"/>
    <property type="match status" value="1"/>
</dbReference>
<keyword evidence="4" id="KW-1185">Reference proteome</keyword>
<dbReference type="AlphaFoldDB" id="A0A9P4V4Q7"/>
<evidence type="ECO:0000256" key="1">
    <source>
        <dbReference type="SAM" id="MobiDB-lite"/>
    </source>
</evidence>
<organism evidence="3 4">
    <name type="scientific">Polyplosphaeria fusca</name>
    <dbReference type="NCBI Taxonomy" id="682080"/>
    <lineage>
        <taxon>Eukaryota</taxon>
        <taxon>Fungi</taxon>
        <taxon>Dikarya</taxon>
        <taxon>Ascomycota</taxon>
        <taxon>Pezizomycotina</taxon>
        <taxon>Dothideomycetes</taxon>
        <taxon>Pleosporomycetidae</taxon>
        <taxon>Pleosporales</taxon>
        <taxon>Tetraplosphaeriaceae</taxon>
        <taxon>Polyplosphaeria</taxon>
    </lineage>
</organism>
<accession>A0A9P4V4Q7</accession>
<gene>
    <name evidence="3" type="ORF">EJ04DRAFT_542525</name>
</gene>
<evidence type="ECO:0000259" key="2">
    <source>
        <dbReference type="Pfam" id="PF14420"/>
    </source>
</evidence>
<dbReference type="PANTHER" id="PTHR38788:SF3">
    <property type="entry name" value="CLR5 DOMAIN-CONTAINING PROTEIN"/>
    <property type="match status" value="1"/>
</dbReference>
<sequence>MAQPRNQQIDGRSQYGHTQSWETARPTLERLYMIERKSLKEVERVMRENHQFDAVEHQYKYQFKKWGWKRNLSSKKKAAITDALSSRASAGKMSSQIMYKGNRVEAEKIRRYLKDSVRKGKKPANIEGIGAGVVNSNGRRQSTLSFNGLIFTQWNTPHGGAHLLQSQPVNYPSPFNVLAGSPGSDVAVVTPSGSAGSPCDAPSPTNALIHKKKTVDRAQIFFQGRQEELLRSLSGEEKMTMSRWFYEYWFFAFKSAKAWGRGPRTWTAETLGFKRMLSKMPSSLPSSPREPARGLISEIDSIRRPSDLCRWHIHLPYEAEVDYEDLTEEYVEQDPTNQNPEDESTWVSWPSHWETPPLQEKLRDALEHNDFSTAHVEQLPRSPDEMLKEAFAFAIMSRNVEVVGRIQEELIKKDIDVQDMHPLHLATSYLDGHKACCEVFKLLDGGRIVKGRYELYSARNEMGHTVLDNLMIAIHKSHTSLSPSQVDIRFRKQSRFAGQEVDICGRWDADSDCFRHLLNTHDPTVPFTWKHRFCHTSIQTICHHIAIMYNINSNRLSHASGLFLRRCFGCGLSLSMQPLHALVMTGFHLASYGCEDEDLFGILACALYLVSCLVDATGKASISIQALFEFRDLTEEDMCDHQEYTPFEFAQELRNRPQDTPWTPKVRVGWNLFEILLSRCESAQADVDEDMDDEFLNAVPFLGAEKPDEDLIAIHDDHNYRPFGVNMGLASLFAAVQAEIVTYRRLTNDCGWLSQYFNMEQLLNSLKQGSHPSLGYLNEGLLKAHCICGKYGPCYSFGPTLKNVCTRYIANLDVWDRAHYSIVEE</sequence>
<evidence type="ECO:0000313" key="4">
    <source>
        <dbReference type="Proteomes" id="UP000799444"/>
    </source>
</evidence>
<feature type="domain" description="Clr5" evidence="2">
    <location>
        <begin position="18"/>
        <end position="69"/>
    </location>
</feature>
<comment type="caution">
    <text evidence="3">The sequence shown here is derived from an EMBL/GenBank/DDBJ whole genome shotgun (WGS) entry which is preliminary data.</text>
</comment>
<dbReference type="EMBL" id="ML996125">
    <property type="protein sequence ID" value="KAF2736468.1"/>
    <property type="molecule type" value="Genomic_DNA"/>
</dbReference>
<dbReference type="InterPro" id="IPR025676">
    <property type="entry name" value="Clr5_dom"/>
</dbReference>
<evidence type="ECO:0000313" key="3">
    <source>
        <dbReference type="EMBL" id="KAF2736468.1"/>
    </source>
</evidence>
<dbReference type="OrthoDB" id="539213at2759"/>
<dbReference type="Proteomes" id="UP000799444">
    <property type="component" value="Unassembled WGS sequence"/>
</dbReference>
<reference evidence="3" key="1">
    <citation type="journal article" date="2020" name="Stud. Mycol.">
        <title>101 Dothideomycetes genomes: a test case for predicting lifestyles and emergence of pathogens.</title>
        <authorList>
            <person name="Haridas S."/>
            <person name="Albert R."/>
            <person name="Binder M."/>
            <person name="Bloem J."/>
            <person name="Labutti K."/>
            <person name="Salamov A."/>
            <person name="Andreopoulos B."/>
            <person name="Baker S."/>
            <person name="Barry K."/>
            <person name="Bills G."/>
            <person name="Bluhm B."/>
            <person name="Cannon C."/>
            <person name="Castanera R."/>
            <person name="Culley D."/>
            <person name="Daum C."/>
            <person name="Ezra D."/>
            <person name="Gonzalez J."/>
            <person name="Henrissat B."/>
            <person name="Kuo A."/>
            <person name="Liang C."/>
            <person name="Lipzen A."/>
            <person name="Lutzoni F."/>
            <person name="Magnuson J."/>
            <person name="Mondo S."/>
            <person name="Nolan M."/>
            <person name="Ohm R."/>
            <person name="Pangilinan J."/>
            <person name="Park H.-J."/>
            <person name="Ramirez L."/>
            <person name="Alfaro M."/>
            <person name="Sun H."/>
            <person name="Tritt A."/>
            <person name="Yoshinaga Y."/>
            <person name="Zwiers L.-H."/>
            <person name="Turgeon B."/>
            <person name="Goodwin S."/>
            <person name="Spatafora J."/>
            <person name="Crous P."/>
            <person name="Grigoriev I."/>
        </authorList>
    </citation>
    <scope>NUCLEOTIDE SEQUENCE</scope>
    <source>
        <strain evidence="3">CBS 125425</strain>
    </source>
</reference>